<dbReference type="Pfam" id="PF03466">
    <property type="entry name" value="LysR_substrate"/>
    <property type="match status" value="1"/>
</dbReference>
<dbReference type="PROSITE" id="PS50931">
    <property type="entry name" value="HTH_LYSR"/>
    <property type="match status" value="1"/>
</dbReference>
<dbReference type="InterPro" id="IPR036390">
    <property type="entry name" value="WH_DNA-bd_sf"/>
</dbReference>
<dbReference type="InterPro" id="IPR036388">
    <property type="entry name" value="WH-like_DNA-bd_sf"/>
</dbReference>
<dbReference type="KEGG" id="pzh:CX676_19045"/>
<dbReference type="PRINTS" id="PR00039">
    <property type="entry name" value="HTHLYSR"/>
</dbReference>
<dbReference type="Gene3D" id="1.10.10.10">
    <property type="entry name" value="Winged helix-like DNA-binding domain superfamily/Winged helix DNA-binding domain"/>
    <property type="match status" value="1"/>
</dbReference>
<dbReference type="SUPFAM" id="SSF53850">
    <property type="entry name" value="Periplasmic binding protein-like II"/>
    <property type="match status" value="1"/>
</dbReference>
<dbReference type="EMBL" id="CP025430">
    <property type="protein sequence ID" value="AUH65996.1"/>
    <property type="molecule type" value="Genomic_DNA"/>
</dbReference>
<dbReference type="GO" id="GO:0003677">
    <property type="term" value="F:DNA binding"/>
    <property type="evidence" value="ECO:0007669"/>
    <property type="project" value="UniProtKB-KW"/>
</dbReference>
<keyword evidence="2" id="KW-0805">Transcription regulation</keyword>
<dbReference type="CDD" id="cd08432">
    <property type="entry name" value="PBP2_GcdR_TrpI_HvrB_AmpR_like"/>
    <property type="match status" value="1"/>
</dbReference>
<reference evidence="6 7" key="1">
    <citation type="journal article" date="2013" name="Antonie Van Leeuwenhoek">
        <title>Paracoccus zhejiangensis sp. nov., isolated from activated sludge in wastewater-treatment system.</title>
        <authorList>
            <person name="Wu Z.G."/>
            <person name="Zhang D.F."/>
            <person name="Liu Y.L."/>
            <person name="Wang F."/>
            <person name="Jiang X."/>
            <person name="Li C."/>
            <person name="Li S.P."/>
            <person name="Hong Q."/>
            <person name="Li W.J."/>
        </authorList>
    </citation>
    <scope>NUCLEOTIDE SEQUENCE [LARGE SCALE GENOMIC DNA]</scope>
    <source>
        <strain evidence="6 7">J6</strain>
    </source>
</reference>
<dbReference type="FunFam" id="1.10.10.10:FF:000001">
    <property type="entry name" value="LysR family transcriptional regulator"/>
    <property type="match status" value="1"/>
</dbReference>
<evidence type="ECO:0000259" key="5">
    <source>
        <dbReference type="PROSITE" id="PS50931"/>
    </source>
</evidence>
<comment type="similarity">
    <text evidence="1">Belongs to the LysR transcriptional regulatory family.</text>
</comment>
<keyword evidence="4" id="KW-0804">Transcription</keyword>
<evidence type="ECO:0000313" key="7">
    <source>
        <dbReference type="Proteomes" id="UP000234530"/>
    </source>
</evidence>
<evidence type="ECO:0000256" key="2">
    <source>
        <dbReference type="ARBA" id="ARBA00023015"/>
    </source>
</evidence>
<dbReference type="Pfam" id="PF00126">
    <property type="entry name" value="HTH_1"/>
    <property type="match status" value="1"/>
</dbReference>
<dbReference type="InterPro" id="IPR058163">
    <property type="entry name" value="LysR-type_TF_proteobact-type"/>
</dbReference>
<name>A0A2H5F378_9RHOB</name>
<evidence type="ECO:0000256" key="1">
    <source>
        <dbReference type="ARBA" id="ARBA00009437"/>
    </source>
</evidence>
<evidence type="ECO:0000256" key="4">
    <source>
        <dbReference type="ARBA" id="ARBA00023163"/>
    </source>
</evidence>
<evidence type="ECO:0000313" key="6">
    <source>
        <dbReference type="EMBL" id="AUH65996.1"/>
    </source>
</evidence>
<evidence type="ECO:0000256" key="3">
    <source>
        <dbReference type="ARBA" id="ARBA00023125"/>
    </source>
</evidence>
<dbReference type="AlphaFoldDB" id="A0A2H5F378"/>
<dbReference type="GO" id="GO:0003700">
    <property type="term" value="F:DNA-binding transcription factor activity"/>
    <property type="evidence" value="ECO:0007669"/>
    <property type="project" value="InterPro"/>
</dbReference>
<dbReference type="Proteomes" id="UP000234530">
    <property type="component" value="Chromosome"/>
</dbReference>
<organism evidence="6 7">
    <name type="scientific">Paracoccus zhejiangensis</name>
    <dbReference type="NCBI Taxonomy" id="1077935"/>
    <lineage>
        <taxon>Bacteria</taxon>
        <taxon>Pseudomonadati</taxon>
        <taxon>Pseudomonadota</taxon>
        <taxon>Alphaproteobacteria</taxon>
        <taxon>Rhodobacterales</taxon>
        <taxon>Paracoccaceae</taxon>
        <taxon>Paracoccus</taxon>
    </lineage>
</organism>
<keyword evidence="3" id="KW-0238">DNA-binding</keyword>
<feature type="domain" description="HTH lysR-type" evidence="5">
    <location>
        <begin position="14"/>
        <end position="66"/>
    </location>
</feature>
<dbReference type="Gene3D" id="3.40.190.10">
    <property type="entry name" value="Periplasmic binding protein-like II"/>
    <property type="match status" value="2"/>
</dbReference>
<dbReference type="InterPro" id="IPR000847">
    <property type="entry name" value="LysR_HTH_N"/>
</dbReference>
<dbReference type="SUPFAM" id="SSF46785">
    <property type="entry name" value="Winged helix' DNA-binding domain"/>
    <property type="match status" value="1"/>
</dbReference>
<dbReference type="RefSeq" id="WP_101753975.1">
    <property type="nucleotide sequence ID" value="NZ_CP025430.1"/>
</dbReference>
<dbReference type="OrthoDB" id="9804958at2"/>
<gene>
    <name evidence="6" type="ORF">CX676_19045</name>
</gene>
<accession>A0A2H5F378</accession>
<dbReference type="InterPro" id="IPR005119">
    <property type="entry name" value="LysR_subst-bd"/>
</dbReference>
<proteinExistence type="inferred from homology"/>
<keyword evidence="7" id="KW-1185">Reference proteome</keyword>
<protein>
    <submittedName>
        <fullName evidence="6">LysR family transcriptional regulator</fullName>
    </submittedName>
</protein>
<dbReference type="PANTHER" id="PTHR30537">
    <property type="entry name" value="HTH-TYPE TRANSCRIPTIONAL REGULATOR"/>
    <property type="match status" value="1"/>
</dbReference>
<sequence length="310" mass="33721">MPSLRRNLSSMSALATFEAAARLSSFTQAAGELGVTQAAVSRQIKQLESDLNTVLFRRAHRRVALTPAGAALAGTVTAAFDSMALMIETLRAPEDRDVVTVGATLAFSHFWILPRLAQLRARHPQVKLRLISDDGPTDLRRDRLDVAIRFGRAPFADGRSLASHADEVFPVCSPKLLEATGIPAAEAEIMKLPLIASDTVNPSWLTWRSWAQAVGLGPGPGIASDRSPLRFNHYTETIQAAVNGEGVALGWSTLLSTHLDEGRLVRLGRDSLRLEDRYHVIVPKTGEPRPPVAIFLDWIGAQFAETPQPN</sequence>
<dbReference type="PANTHER" id="PTHR30537:SF5">
    <property type="entry name" value="HTH-TYPE TRANSCRIPTIONAL ACTIVATOR TTDR-RELATED"/>
    <property type="match status" value="1"/>
</dbReference>